<name>A0A0S6U352_CLOBO</name>
<feature type="transmembrane region" description="Helical" evidence="1">
    <location>
        <begin position="77"/>
        <end position="98"/>
    </location>
</feature>
<dbReference type="AlphaFoldDB" id="A0A0S6U352"/>
<evidence type="ECO:0000256" key="1">
    <source>
        <dbReference type="SAM" id="Phobius"/>
    </source>
</evidence>
<evidence type="ECO:0000313" key="2">
    <source>
        <dbReference type="EMBL" id="GAE01487.1"/>
    </source>
</evidence>
<protein>
    <submittedName>
        <fullName evidence="2">Uncharacterized protein</fullName>
    </submittedName>
</protein>
<organism evidence="2">
    <name type="scientific">Clostridium botulinum B str. Osaka05</name>
    <dbReference type="NCBI Taxonomy" id="1407017"/>
    <lineage>
        <taxon>Bacteria</taxon>
        <taxon>Bacillati</taxon>
        <taxon>Bacillota</taxon>
        <taxon>Clostridia</taxon>
        <taxon>Eubacteriales</taxon>
        <taxon>Clostridiaceae</taxon>
        <taxon>Clostridium</taxon>
    </lineage>
</organism>
<dbReference type="Proteomes" id="UP000054164">
    <property type="component" value="Unassembled WGS sequence"/>
</dbReference>
<keyword evidence="1" id="KW-0812">Transmembrane</keyword>
<dbReference type="HOGENOM" id="CLU_172331_1_0_9"/>
<dbReference type="EMBL" id="DF384213">
    <property type="protein sequence ID" value="GAE01487.1"/>
    <property type="molecule type" value="Genomic_DNA"/>
</dbReference>
<accession>A0A0S6U352</accession>
<feature type="transmembrane region" description="Helical" evidence="1">
    <location>
        <begin position="12"/>
        <end position="34"/>
    </location>
</feature>
<feature type="transmembrane region" description="Helical" evidence="1">
    <location>
        <begin position="46"/>
        <end position="65"/>
    </location>
</feature>
<dbReference type="RefSeq" id="WP_030034080.1">
    <property type="nucleotide sequence ID" value="NZ_DF384213.1"/>
</dbReference>
<sequence>MEKKPSVKRSATLLAIVSLIVSIIVILPILNWLFKITPWQKWEGLPLFFGIFISPLGFLLGILSIKIQSNKLGKIGVIINTLLFLLPFIYMTLGVLIFGP</sequence>
<reference evidence="2" key="1">
    <citation type="submission" date="2013-10" db="EMBL/GenBank/DDBJ databases">
        <title>Draft genome sequence of Clostridium botulinum type B strain Osaka05.</title>
        <authorList>
            <person name="Sakaguchi Y."/>
            <person name="Hosomi K."/>
            <person name="Uchiyama J."/>
            <person name="Ogura Y."/>
            <person name="Sakaguchi M."/>
            <person name="Kohda T."/>
            <person name="Mukamoto M."/>
            <person name="Misawa N."/>
            <person name="Matsuzaki S."/>
            <person name="Hayashi T."/>
            <person name="Kozaki S."/>
        </authorList>
    </citation>
    <scope>NUCLEOTIDE SEQUENCE</scope>
    <source>
        <strain evidence="2">Osaka05</strain>
    </source>
</reference>
<keyword evidence="1" id="KW-0472">Membrane</keyword>
<keyword evidence="1" id="KW-1133">Transmembrane helix</keyword>
<proteinExistence type="predicted"/>
<gene>
    <name evidence="2" type="ORF">CBO05C_1177</name>
</gene>